<feature type="transmembrane region" description="Helical" evidence="1">
    <location>
        <begin position="7"/>
        <end position="28"/>
    </location>
</feature>
<proteinExistence type="predicted"/>
<dbReference type="Proteomes" id="UP000215694">
    <property type="component" value="Unassembled WGS sequence"/>
</dbReference>
<keyword evidence="3" id="KW-1185">Reference proteome</keyword>
<evidence type="ECO:0000256" key="1">
    <source>
        <dbReference type="SAM" id="Phobius"/>
    </source>
</evidence>
<keyword evidence="1" id="KW-1133">Transmembrane helix</keyword>
<protein>
    <submittedName>
        <fullName evidence="2">Uncharacterized protein</fullName>
    </submittedName>
</protein>
<feature type="transmembrane region" description="Helical" evidence="1">
    <location>
        <begin position="96"/>
        <end position="116"/>
    </location>
</feature>
<keyword evidence="1" id="KW-0812">Transmembrane</keyword>
<evidence type="ECO:0000313" key="2">
    <source>
        <dbReference type="EMBL" id="RDY28229.1"/>
    </source>
</evidence>
<gene>
    <name evidence="2" type="ORF">CHL78_006480</name>
</gene>
<sequence>MRAKIDLLKYPICIAILTILSLIIPKIYDIAPHLLYFVMISPLLTWIVIPYCFIMQGRISALNNYKFVFPLSLCLLSIFLFEIITILRGITLLSDIIYLGNFILIIFYILSYITGYEIGKNKDNNL</sequence>
<organism evidence="2 3">
    <name type="scientific">Romboutsia weinsteinii</name>
    <dbReference type="NCBI Taxonomy" id="2020949"/>
    <lineage>
        <taxon>Bacteria</taxon>
        <taxon>Bacillati</taxon>
        <taxon>Bacillota</taxon>
        <taxon>Clostridia</taxon>
        <taxon>Peptostreptococcales</taxon>
        <taxon>Peptostreptococcaceae</taxon>
        <taxon>Romboutsia</taxon>
    </lineage>
</organism>
<dbReference type="EMBL" id="NOJY02000008">
    <property type="protein sequence ID" value="RDY28229.1"/>
    <property type="molecule type" value="Genomic_DNA"/>
</dbReference>
<reference evidence="2 3" key="1">
    <citation type="journal article" date="2017" name="Genome Announc.">
        <title>Draft Genome Sequence of Romboutsia weinsteinii sp. nov. Strain CCRI-19649(T) Isolated from Surface Water.</title>
        <authorList>
            <person name="Maheux A.F."/>
            <person name="Boudreau D.K."/>
            <person name="Berube E."/>
            <person name="Boissinot M."/>
            <person name="Cantin P."/>
            <person name="Raymond F."/>
            <person name="Corbeil J."/>
            <person name="Omar R.F."/>
            <person name="Bergeron M.G."/>
        </authorList>
    </citation>
    <scope>NUCLEOTIDE SEQUENCE [LARGE SCALE GENOMIC DNA]</scope>
    <source>
        <strain evidence="2 3">CCRI-19649</strain>
    </source>
</reference>
<name>A0A371J641_9FIRM</name>
<keyword evidence="1" id="KW-0472">Membrane</keyword>
<comment type="caution">
    <text evidence="2">The sequence shown here is derived from an EMBL/GenBank/DDBJ whole genome shotgun (WGS) entry which is preliminary data.</text>
</comment>
<accession>A0A371J641</accession>
<feature type="transmembrane region" description="Helical" evidence="1">
    <location>
        <begin position="34"/>
        <end position="55"/>
    </location>
</feature>
<dbReference type="AlphaFoldDB" id="A0A371J641"/>
<evidence type="ECO:0000313" key="3">
    <source>
        <dbReference type="Proteomes" id="UP000215694"/>
    </source>
</evidence>
<feature type="transmembrane region" description="Helical" evidence="1">
    <location>
        <begin position="67"/>
        <end position="90"/>
    </location>
</feature>